<dbReference type="SUPFAM" id="SSF140453">
    <property type="entry name" value="EsxAB dimer-like"/>
    <property type="match status" value="1"/>
</dbReference>
<proteinExistence type="predicted"/>
<accession>A0A846Y1R8</accession>
<dbReference type="InterPro" id="IPR036689">
    <property type="entry name" value="ESAT-6-like_sf"/>
</dbReference>
<dbReference type="AlphaFoldDB" id="A0A846Y1R8"/>
<dbReference type="RefSeq" id="WP_067871669.1">
    <property type="nucleotide sequence ID" value="NZ_JAAXOP010000004.1"/>
</dbReference>
<dbReference type="Gene3D" id="1.10.287.1060">
    <property type="entry name" value="ESAT-6-like"/>
    <property type="match status" value="1"/>
</dbReference>
<evidence type="ECO:0000313" key="1">
    <source>
        <dbReference type="EMBL" id="NKY50529.1"/>
    </source>
</evidence>
<dbReference type="EMBL" id="JAAXOP010000004">
    <property type="protein sequence ID" value="NKY50529.1"/>
    <property type="molecule type" value="Genomic_DNA"/>
</dbReference>
<evidence type="ECO:0000313" key="2">
    <source>
        <dbReference type="Proteomes" id="UP000565711"/>
    </source>
</evidence>
<organism evidence="1 2">
    <name type="scientific">Nocardia vermiculata</name>
    <dbReference type="NCBI Taxonomy" id="257274"/>
    <lineage>
        <taxon>Bacteria</taxon>
        <taxon>Bacillati</taxon>
        <taxon>Actinomycetota</taxon>
        <taxon>Actinomycetes</taxon>
        <taxon>Mycobacteriales</taxon>
        <taxon>Nocardiaceae</taxon>
        <taxon>Nocardia</taxon>
    </lineage>
</organism>
<keyword evidence="2" id="KW-1185">Reference proteome</keyword>
<comment type="caution">
    <text evidence="1">The sequence shown here is derived from an EMBL/GenBank/DDBJ whole genome shotgun (WGS) entry which is preliminary data.</text>
</comment>
<sequence>MVDFFADPERLRAISPKFETLGEGVETALEQLRQGLQAEGKCWGGDTPGTEFEKNYPTEGAGSVNDTLAGLTALAEKVKAAGNKITSSANIVQNTDQDSADGIRQT</sequence>
<name>A0A846Y1R8_9NOCA</name>
<protein>
    <submittedName>
        <fullName evidence="1">WXG100 family type VII secretion target</fullName>
    </submittedName>
</protein>
<reference evidence="1 2" key="1">
    <citation type="submission" date="2020-04" db="EMBL/GenBank/DDBJ databases">
        <title>MicrobeNet Type strains.</title>
        <authorList>
            <person name="Nicholson A.C."/>
        </authorList>
    </citation>
    <scope>NUCLEOTIDE SEQUENCE [LARGE SCALE GENOMIC DNA]</scope>
    <source>
        <strain evidence="1 2">JCM 12354</strain>
    </source>
</reference>
<dbReference type="Proteomes" id="UP000565711">
    <property type="component" value="Unassembled WGS sequence"/>
</dbReference>
<gene>
    <name evidence="1" type="ORF">HGA08_09935</name>
</gene>